<evidence type="ECO:0000313" key="4">
    <source>
        <dbReference type="EMBL" id="KAL1874539.1"/>
    </source>
</evidence>
<comment type="caution">
    <text evidence="4">The sequence shown here is derived from an EMBL/GenBank/DDBJ whole genome shotgun (WGS) entry which is preliminary data.</text>
</comment>
<evidence type="ECO:0000313" key="5">
    <source>
        <dbReference type="Proteomes" id="UP001583177"/>
    </source>
</evidence>
<dbReference type="PANTHER" id="PTHR10366">
    <property type="entry name" value="NAD DEPENDENT EPIMERASE/DEHYDRATASE"/>
    <property type="match status" value="1"/>
</dbReference>
<dbReference type="InterPro" id="IPR050425">
    <property type="entry name" value="NAD(P)_dehydrat-like"/>
</dbReference>
<dbReference type="EMBL" id="JAWRVE010000022">
    <property type="protein sequence ID" value="KAL1874539.1"/>
    <property type="molecule type" value="Genomic_DNA"/>
</dbReference>
<dbReference type="PANTHER" id="PTHR10366:SF564">
    <property type="entry name" value="STEROL-4-ALPHA-CARBOXYLATE 3-DEHYDROGENASE, DECARBOXYLATING"/>
    <property type="match status" value="1"/>
</dbReference>
<dbReference type="InterPro" id="IPR036291">
    <property type="entry name" value="NAD(P)-bd_dom_sf"/>
</dbReference>
<comment type="similarity">
    <text evidence="2">Belongs to the NAD(P)-dependent epimerase/dehydratase family. Dihydroflavonol-4-reductase subfamily.</text>
</comment>
<proteinExistence type="inferred from homology"/>
<feature type="domain" description="NAD-dependent epimerase/dehydratase" evidence="3">
    <location>
        <begin position="6"/>
        <end position="210"/>
    </location>
</feature>
<dbReference type="Gene3D" id="3.40.50.720">
    <property type="entry name" value="NAD(P)-binding Rossmann-like Domain"/>
    <property type="match status" value="1"/>
</dbReference>
<evidence type="ECO:0000259" key="3">
    <source>
        <dbReference type="Pfam" id="PF01370"/>
    </source>
</evidence>
<accession>A0ABR3XF16</accession>
<reference evidence="4 5" key="1">
    <citation type="journal article" date="2024" name="IMA Fungus">
        <title>IMA Genome - F19 : A genome assembly and annotation guide to empower mycologists, including annotated draft genome sequences of Ceratocystis pirilliformis, Diaporthe australafricana, Fusarium ophioides, Paecilomyces lecythidis, and Sporothrix stenoceras.</title>
        <authorList>
            <person name="Aylward J."/>
            <person name="Wilson A.M."/>
            <person name="Visagie C.M."/>
            <person name="Spraker J."/>
            <person name="Barnes I."/>
            <person name="Buitendag C."/>
            <person name="Ceriani C."/>
            <person name="Del Mar Angel L."/>
            <person name="du Plessis D."/>
            <person name="Fuchs T."/>
            <person name="Gasser K."/>
            <person name="Kramer D."/>
            <person name="Li W."/>
            <person name="Munsamy K."/>
            <person name="Piso A."/>
            <person name="Price J.L."/>
            <person name="Sonnekus B."/>
            <person name="Thomas C."/>
            <person name="van der Nest A."/>
            <person name="van Dijk A."/>
            <person name="van Heerden A."/>
            <person name="van Vuuren N."/>
            <person name="Yilmaz N."/>
            <person name="Duong T.A."/>
            <person name="van der Merwe N.A."/>
            <person name="Wingfield M.J."/>
            <person name="Wingfield B.D."/>
        </authorList>
    </citation>
    <scope>NUCLEOTIDE SEQUENCE [LARGE SCALE GENOMIC DNA]</scope>
    <source>
        <strain evidence="4 5">CMW 18300</strain>
    </source>
</reference>
<keyword evidence="5" id="KW-1185">Reference proteome</keyword>
<sequence>MAQGKVLLTGATGFLGSAILIDILKAGYTANIVVRSESKAKLVQEAPAIASLDKASACKYFIVPDLSTEGCLDEATAGTDLVIHCATPMPFTEGDIEQDVIIPAIKCTLRALESAKKAETVKRVVVLSSLGAFAGPELVGGTYVPPEEIWLGEKPNDDFGPPFLSPLVGYCASKTAALKESLKWMEKAVAEGSVNFDLINLAPCYIFGKVPLATNLAELFATSNQVILPLITGAGGQSQDGQPKPQTLCGGVLVDDFVDIVHKSLDLDSVKTPSSGPNKDIATYVQSAKFEWNDIFPILARKWPEEVKKGILAGKGDYPTKPNISIAMEEFTEVYGNFKLRGVEAMLDALVPHYLELLEKEKPVAATA</sequence>
<name>A0ABR3XF16_9PEZI</name>
<protein>
    <recommendedName>
        <fullName evidence="3">NAD-dependent epimerase/dehydratase domain-containing protein</fullName>
    </recommendedName>
</protein>
<dbReference type="Proteomes" id="UP001583177">
    <property type="component" value="Unassembled WGS sequence"/>
</dbReference>
<dbReference type="Pfam" id="PF01370">
    <property type="entry name" value="Epimerase"/>
    <property type="match status" value="1"/>
</dbReference>
<dbReference type="InterPro" id="IPR001509">
    <property type="entry name" value="Epimerase_deHydtase"/>
</dbReference>
<evidence type="ECO:0000256" key="2">
    <source>
        <dbReference type="ARBA" id="ARBA00023445"/>
    </source>
</evidence>
<keyword evidence="1" id="KW-0560">Oxidoreductase</keyword>
<dbReference type="SUPFAM" id="SSF51735">
    <property type="entry name" value="NAD(P)-binding Rossmann-fold domains"/>
    <property type="match status" value="1"/>
</dbReference>
<organism evidence="4 5">
    <name type="scientific">Diaporthe australafricana</name>
    <dbReference type="NCBI Taxonomy" id="127596"/>
    <lineage>
        <taxon>Eukaryota</taxon>
        <taxon>Fungi</taxon>
        <taxon>Dikarya</taxon>
        <taxon>Ascomycota</taxon>
        <taxon>Pezizomycotina</taxon>
        <taxon>Sordariomycetes</taxon>
        <taxon>Sordariomycetidae</taxon>
        <taxon>Diaporthales</taxon>
        <taxon>Diaporthaceae</taxon>
        <taxon>Diaporthe</taxon>
    </lineage>
</organism>
<evidence type="ECO:0000256" key="1">
    <source>
        <dbReference type="ARBA" id="ARBA00023002"/>
    </source>
</evidence>
<gene>
    <name evidence="4" type="ORF">Daus18300_003558</name>
</gene>